<sequence>MFIYGLQYVHPAQVLTPYRPDQGRWSFQPARGHIAHGRRPGAPLTPFQRINWERLAALIINLAAWAGIVGLALCRLPHP</sequence>
<evidence type="ECO:0000256" key="1">
    <source>
        <dbReference type="SAM" id="Phobius"/>
    </source>
</evidence>
<dbReference type="EMBL" id="CP073078">
    <property type="protein sequence ID" value="QUD86479.1"/>
    <property type="molecule type" value="Genomic_DNA"/>
</dbReference>
<name>A0A975FWC9_9CAUL</name>
<dbReference type="Proteomes" id="UP000676409">
    <property type="component" value="Chromosome"/>
</dbReference>
<protein>
    <submittedName>
        <fullName evidence="2">Uncharacterized protein</fullName>
    </submittedName>
</protein>
<keyword evidence="1" id="KW-0472">Membrane</keyword>
<accession>A0A975FWC9</accession>
<proteinExistence type="predicted"/>
<reference evidence="2" key="1">
    <citation type="submission" date="2021-04" db="EMBL/GenBank/DDBJ databases">
        <title>The complete genome sequence of Caulobacter sp. S6.</title>
        <authorList>
            <person name="Tang Y."/>
            <person name="Ouyang W."/>
            <person name="Liu Q."/>
            <person name="Huang B."/>
            <person name="Guo Z."/>
            <person name="Lei P."/>
        </authorList>
    </citation>
    <scope>NUCLEOTIDE SEQUENCE</scope>
    <source>
        <strain evidence="2">S6</strain>
    </source>
</reference>
<evidence type="ECO:0000313" key="2">
    <source>
        <dbReference type="EMBL" id="QUD86479.1"/>
    </source>
</evidence>
<dbReference type="AlphaFoldDB" id="A0A975FWC9"/>
<keyword evidence="3" id="KW-1185">Reference proteome</keyword>
<gene>
    <name evidence="2" type="ORF">KCG34_15425</name>
</gene>
<keyword evidence="1" id="KW-1133">Transmembrane helix</keyword>
<dbReference type="RefSeq" id="WP_211936531.1">
    <property type="nucleotide sequence ID" value="NZ_CP073078.1"/>
</dbReference>
<keyword evidence="1" id="KW-0812">Transmembrane</keyword>
<feature type="transmembrane region" description="Helical" evidence="1">
    <location>
        <begin position="55"/>
        <end position="74"/>
    </location>
</feature>
<dbReference type="KEGG" id="caul:KCG34_15425"/>
<evidence type="ECO:0000313" key="3">
    <source>
        <dbReference type="Proteomes" id="UP000676409"/>
    </source>
</evidence>
<organism evidence="2 3">
    <name type="scientific">Phenylobacterium montanum</name>
    <dbReference type="NCBI Taxonomy" id="2823693"/>
    <lineage>
        <taxon>Bacteria</taxon>
        <taxon>Pseudomonadati</taxon>
        <taxon>Pseudomonadota</taxon>
        <taxon>Alphaproteobacteria</taxon>
        <taxon>Caulobacterales</taxon>
        <taxon>Caulobacteraceae</taxon>
        <taxon>Phenylobacterium</taxon>
    </lineage>
</organism>